<dbReference type="Pfam" id="PF13458">
    <property type="entry name" value="Peripla_BP_6"/>
    <property type="match status" value="1"/>
</dbReference>
<comment type="similarity">
    <text evidence="1">Belongs to the leucine-binding protein family.</text>
</comment>
<keyword evidence="6" id="KW-1185">Reference proteome</keyword>
<dbReference type="RefSeq" id="WP_317996566.1">
    <property type="nucleotide sequence ID" value="NZ_AP025523.1"/>
</dbReference>
<feature type="domain" description="Leucine-binding protein" evidence="4">
    <location>
        <begin position="30"/>
        <end position="380"/>
    </location>
</feature>
<evidence type="ECO:0000313" key="5">
    <source>
        <dbReference type="EMBL" id="BDE05534.1"/>
    </source>
</evidence>
<feature type="signal peptide" evidence="3">
    <location>
        <begin position="1"/>
        <end position="25"/>
    </location>
</feature>
<sequence length="409" mass="43696">MSTRRRFTAGVVAIALLGALGPASAAPRDTIVFGCAVSLTGSLAAEGKLTREGYDFWMRYVNSHGGIRVGQTAYNVDIKYADDESTAQTTAKQVESLITDQHVDFILGPYASGPTFAAASVAEKHKIPMTDSAGAAERIFNQGYRYTFGVLSPARKYLVGIIEFAVKRSPKPRTVAISAAGDAFSLEVQQGAVQSANDHGLHVVYAEHYTDDPASIAAAASAIKAANPDIVLNAGHLQDALAMHRALRDQKVAAKIYGYSVGPDTPEFRNSLGADAQGVVGSAQWSPAVTYKADPGFYATARQYAQAFTKDVGHTPDYHNAEASAAALAFQYAIERAGSKDHEAVRDALAKLDVVTFFGLLKFDTRGLNVFKPMVVNQIQGAKLATIYPYRLSDAPPVYPAPAWTVSQK</sequence>
<evidence type="ECO:0000256" key="2">
    <source>
        <dbReference type="ARBA" id="ARBA00022729"/>
    </source>
</evidence>
<dbReference type="PROSITE" id="PS51318">
    <property type="entry name" value="TAT"/>
    <property type="match status" value="1"/>
</dbReference>
<dbReference type="InterPro" id="IPR028082">
    <property type="entry name" value="Peripla_BP_I"/>
</dbReference>
<dbReference type="SUPFAM" id="SSF53822">
    <property type="entry name" value="Periplasmic binding protein-like I"/>
    <property type="match status" value="1"/>
</dbReference>
<dbReference type="AlphaFoldDB" id="A0AAN2C8R2"/>
<name>A0AAN2C8R2_UNVUL</name>
<evidence type="ECO:0000313" key="6">
    <source>
        <dbReference type="Proteomes" id="UP001317532"/>
    </source>
</evidence>
<dbReference type="Proteomes" id="UP001317532">
    <property type="component" value="Chromosome"/>
</dbReference>
<dbReference type="Gene3D" id="3.40.50.2300">
    <property type="match status" value="2"/>
</dbReference>
<protein>
    <submittedName>
        <fullName evidence="5">Branched-chain amino acid ABC transporter substrate-binding protein</fullName>
    </submittedName>
</protein>
<dbReference type="PANTHER" id="PTHR30483">
    <property type="entry name" value="LEUCINE-SPECIFIC-BINDING PROTEIN"/>
    <property type="match status" value="1"/>
</dbReference>
<dbReference type="EMBL" id="AP025523">
    <property type="protein sequence ID" value="BDE05534.1"/>
    <property type="molecule type" value="Genomic_DNA"/>
</dbReference>
<dbReference type="InterPro" id="IPR006311">
    <property type="entry name" value="TAT_signal"/>
</dbReference>
<dbReference type="CDD" id="cd06338">
    <property type="entry name" value="PBP1_ABC_ligand_binding-like"/>
    <property type="match status" value="1"/>
</dbReference>
<keyword evidence="2 3" id="KW-0732">Signal</keyword>
<gene>
    <name evidence="5" type="ORF">WPS_08100</name>
</gene>
<dbReference type="PANTHER" id="PTHR30483:SF37">
    <property type="entry name" value="ABC TRANSPORTER SUBSTRATE-BINDING PROTEIN"/>
    <property type="match status" value="1"/>
</dbReference>
<evidence type="ECO:0000256" key="3">
    <source>
        <dbReference type="SAM" id="SignalP"/>
    </source>
</evidence>
<accession>A0AAN2C8R2</accession>
<organism evidence="5 6">
    <name type="scientific">Vulcanimicrobium alpinum</name>
    <dbReference type="NCBI Taxonomy" id="3016050"/>
    <lineage>
        <taxon>Bacteria</taxon>
        <taxon>Bacillati</taxon>
        <taxon>Vulcanimicrobiota</taxon>
        <taxon>Vulcanimicrobiia</taxon>
        <taxon>Vulcanimicrobiales</taxon>
        <taxon>Vulcanimicrobiaceae</taxon>
        <taxon>Vulcanimicrobium</taxon>
    </lineage>
</organism>
<feature type="chain" id="PRO_5042882507" evidence="3">
    <location>
        <begin position="26"/>
        <end position="409"/>
    </location>
</feature>
<evidence type="ECO:0000259" key="4">
    <source>
        <dbReference type="Pfam" id="PF13458"/>
    </source>
</evidence>
<dbReference type="InterPro" id="IPR051010">
    <property type="entry name" value="BCAA_transport"/>
</dbReference>
<proteinExistence type="inferred from homology"/>
<dbReference type="KEGG" id="vab:WPS_08100"/>
<reference evidence="5 6" key="1">
    <citation type="journal article" date="2022" name="ISME Commun">
        <title>Vulcanimicrobium alpinus gen. nov. sp. nov., the first cultivated representative of the candidate phylum 'Eremiobacterota', is a metabolically versatile aerobic anoxygenic phototroph.</title>
        <authorList>
            <person name="Yabe S."/>
            <person name="Muto K."/>
            <person name="Abe K."/>
            <person name="Yokota A."/>
            <person name="Staudigel H."/>
            <person name="Tebo B.M."/>
        </authorList>
    </citation>
    <scope>NUCLEOTIDE SEQUENCE [LARGE SCALE GENOMIC DNA]</scope>
    <source>
        <strain evidence="5 6">WC8-2</strain>
    </source>
</reference>
<evidence type="ECO:0000256" key="1">
    <source>
        <dbReference type="ARBA" id="ARBA00010062"/>
    </source>
</evidence>
<dbReference type="InterPro" id="IPR028081">
    <property type="entry name" value="Leu-bd"/>
</dbReference>